<dbReference type="EMBL" id="BLXT01004610">
    <property type="protein sequence ID" value="GFO15581.1"/>
    <property type="molecule type" value="Genomic_DNA"/>
</dbReference>
<protein>
    <recommendedName>
        <fullName evidence="4">Apple domain-containing protein</fullName>
    </recommendedName>
</protein>
<name>A0AAV4AWU6_9GAST</name>
<keyword evidence="3" id="KW-1185">Reference proteome</keyword>
<feature type="signal peptide" evidence="1">
    <location>
        <begin position="1"/>
        <end position="39"/>
    </location>
</feature>
<sequence>MRFLPPKVLTSVHSASSLTSAMAILLLISLSLSPGQVDAQIQSLFKLLPGYRLDKPTTSLQTFVHEDLSLIQCGILCGDDCGMFTYSKVHSRCSTYKHRNFEIGYTTARDSDWTLGYKRLHELDDDKLLENNEAEEYEVEYVAHLNFKSSGVGASLPLTWGGSKNLATPGSWQTM</sequence>
<keyword evidence="1" id="KW-0732">Signal</keyword>
<feature type="chain" id="PRO_5043349090" description="Apple domain-containing protein" evidence="1">
    <location>
        <begin position="40"/>
        <end position="175"/>
    </location>
</feature>
<reference evidence="2 3" key="1">
    <citation type="journal article" date="2021" name="Elife">
        <title>Chloroplast acquisition without the gene transfer in kleptoplastic sea slugs, Plakobranchus ocellatus.</title>
        <authorList>
            <person name="Maeda T."/>
            <person name="Takahashi S."/>
            <person name="Yoshida T."/>
            <person name="Shimamura S."/>
            <person name="Takaki Y."/>
            <person name="Nagai Y."/>
            <person name="Toyoda A."/>
            <person name="Suzuki Y."/>
            <person name="Arimoto A."/>
            <person name="Ishii H."/>
            <person name="Satoh N."/>
            <person name="Nishiyama T."/>
            <person name="Hasebe M."/>
            <person name="Maruyama T."/>
            <person name="Minagawa J."/>
            <person name="Obokata J."/>
            <person name="Shigenobu S."/>
        </authorList>
    </citation>
    <scope>NUCLEOTIDE SEQUENCE [LARGE SCALE GENOMIC DNA]</scope>
</reference>
<accession>A0AAV4AWU6</accession>
<evidence type="ECO:0000313" key="3">
    <source>
        <dbReference type="Proteomes" id="UP000735302"/>
    </source>
</evidence>
<dbReference type="AlphaFoldDB" id="A0AAV4AWU6"/>
<gene>
    <name evidence="2" type="ORF">PoB_004208600</name>
</gene>
<dbReference type="SUPFAM" id="SSF57414">
    <property type="entry name" value="Hairpin loop containing domain-like"/>
    <property type="match status" value="1"/>
</dbReference>
<evidence type="ECO:0000256" key="1">
    <source>
        <dbReference type="SAM" id="SignalP"/>
    </source>
</evidence>
<evidence type="ECO:0000313" key="2">
    <source>
        <dbReference type="EMBL" id="GFO15581.1"/>
    </source>
</evidence>
<proteinExistence type="predicted"/>
<organism evidence="2 3">
    <name type="scientific">Plakobranchus ocellatus</name>
    <dbReference type="NCBI Taxonomy" id="259542"/>
    <lineage>
        <taxon>Eukaryota</taxon>
        <taxon>Metazoa</taxon>
        <taxon>Spiralia</taxon>
        <taxon>Lophotrochozoa</taxon>
        <taxon>Mollusca</taxon>
        <taxon>Gastropoda</taxon>
        <taxon>Heterobranchia</taxon>
        <taxon>Euthyneura</taxon>
        <taxon>Panpulmonata</taxon>
        <taxon>Sacoglossa</taxon>
        <taxon>Placobranchoidea</taxon>
        <taxon>Plakobranchidae</taxon>
        <taxon>Plakobranchus</taxon>
    </lineage>
</organism>
<comment type="caution">
    <text evidence="2">The sequence shown here is derived from an EMBL/GenBank/DDBJ whole genome shotgun (WGS) entry which is preliminary data.</text>
</comment>
<dbReference type="Proteomes" id="UP000735302">
    <property type="component" value="Unassembled WGS sequence"/>
</dbReference>
<evidence type="ECO:0008006" key="4">
    <source>
        <dbReference type="Google" id="ProtNLM"/>
    </source>
</evidence>